<dbReference type="GO" id="GO:0140575">
    <property type="term" value="F:transmembrane monodehydroascorbate reductase activity"/>
    <property type="evidence" value="ECO:0007669"/>
    <property type="project" value="InterPro"/>
</dbReference>
<evidence type="ECO:0000256" key="8">
    <source>
        <dbReference type="ARBA" id="ARBA00022989"/>
    </source>
</evidence>
<evidence type="ECO:0000313" key="12">
    <source>
        <dbReference type="EMBL" id="ENN74706.1"/>
    </source>
</evidence>
<reference evidence="12" key="1">
    <citation type="journal article" date="2013" name="Genome Biol.">
        <title>Draft genome of the mountain pine beetle, Dendroctonus ponderosae Hopkins, a major forest pest.</title>
        <authorList>
            <person name="Keeling C.I."/>
            <person name="Yuen M.M."/>
            <person name="Liao N.Y."/>
            <person name="Docking T.R."/>
            <person name="Chan S.K."/>
            <person name="Taylor G.A."/>
            <person name="Palmquist D.L."/>
            <person name="Jackman S.D."/>
            <person name="Nguyen A."/>
            <person name="Li M."/>
            <person name="Henderson H."/>
            <person name="Janes J.K."/>
            <person name="Zhao Y."/>
            <person name="Pandoh P."/>
            <person name="Moore R."/>
            <person name="Sperling F.A."/>
            <person name="Huber D.P."/>
            <person name="Birol I."/>
            <person name="Jones S.J."/>
            <person name="Bohlmann J."/>
        </authorList>
    </citation>
    <scope>NUCLEOTIDE SEQUENCE</scope>
</reference>
<protein>
    <recommendedName>
        <fullName evidence="11">ascorbate ferrireductase (transmembrane)</fullName>
        <ecNumber evidence="11">7.2.1.3</ecNumber>
    </recommendedName>
</protein>
<dbReference type="PROSITE" id="PS50939">
    <property type="entry name" value="CYTOCHROME_B561"/>
    <property type="match status" value="1"/>
</dbReference>
<proteinExistence type="predicted"/>
<dbReference type="GO" id="GO:0016020">
    <property type="term" value="C:membrane"/>
    <property type="evidence" value="ECO:0007669"/>
    <property type="project" value="UniProtKB-SubCell"/>
</dbReference>
<dbReference type="Pfam" id="PF03188">
    <property type="entry name" value="Cytochrom_B561"/>
    <property type="match status" value="1"/>
</dbReference>
<evidence type="ECO:0000256" key="10">
    <source>
        <dbReference type="ARBA" id="ARBA00023136"/>
    </source>
</evidence>
<dbReference type="EMBL" id="KB741037">
    <property type="protein sequence ID" value="ENN74706.1"/>
    <property type="molecule type" value="Genomic_DNA"/>
</dbReference>
<evidence type="ECO:0000256" key="4">
    <source>
        <dbReference type="ARBA" id="ARBA00022617"/>
    </source>
</evidence>
<keyword evidence="6" id="KW-0479">Metal-binding</keyword>
<comment type="subcellular location">
    <subcellularLocation>
        <location evidence="2">Membrane</location>
        <topology evidence="2">Multi-pass membrane protein</topology>
    </subcellularLocation>
</comment>
<dbReference type="GO" id="GO:0046872">
    <property type="term" value="F:metal ion binding"/>
    <property type="evidence" value="ECO:0007669"/>
    <property type="project" value="UniProtKB-KW"/>
</dbReference>
<evidence type="ECO:0000256" key="11">
    <source>
        <dbReference type="ARBA" id="ARBA00024225"/>
    </source>
</evidence>
<dbReference type="InterPro" id="IPR045150">
    <property type="entry name" value="CYB561D1/2"/>
</dbReference>
<organism evidence="12">
    <name type="scientific">Dendroctonus ponderosae</name>
    <name type="common">Mountain pine beetle</name>
    <dbReference type="NCBI Taxonomy" id="77166"/>
    <lineage>
        <taxon>Eukaryota</taxon>
        <taxon>Metazoa</taxon>
        <taxon>Ecdysozoa</taxon>
        <taxon>Arthropoda</taxon>
        <taxon>Hexapoda</taxon>
        <taxon>Insecta</taxon>
        <taxon>Pterygota</taxon>
        <taxon>Neoptera</taxon>
        <taxon>Endopterygota</taxon>
        <taxon>Coleoptera</taxon>
        <taxon>Polyphaga</taxon>
        <taxon>Cucujiformia</taxon>
        <taxon>Curculionidae</taxon>
        <taxon>Scolytinae</taxon>
        <taxon>Dendroctonus</taxon>
    </lineage>
</organism>
<keyword evidence="5" id="KW-0812">Transmembrane</keyword>
<evidence type="ECO:0000256" key="9">
    <source>
        <dbReference type="ARBA" id="ARBA00023004"/>
    </source>
</evidence>
<dbReference type="PANTHER" id="PTHR15422:SF43">
    <property type="entry name" value="ASCORBATE FERRIREDUCTASE (TRANSMEMBRANE)"/>
    <property type="match status" value="1"/>
</dbReference>
<dbReference type="OrthoDB" id="432881at2759"/>
<dbReference type="GO" id="GO:0140571">
    <property type="term" value="F:transmembrane ascorbate ferrireductase activity"/>
    <property type="evidence" value="ECO:0007669"/>
    <property type="project" value="UniProtKB-EC"/>
</dbReference>
<keyword evidence="8" id="KW-1133">Transmembrane helix</keyword>
<evidence type="ECO:0000256" key="1">
    <source>
        <dbReference type="ARBA" id="ARBA00001970"/>
    </source>
</evidence>
<dbReference type="SMART" id="SM00665">
    <property type="entry name" value="B561"/>
    <property type="match status" value="1"/>
</dbReference>
<evidence type="ECO:0000256" key="7">
    <source>
        <dbReference type="ARBA" id="ARBA00022982"/>
    </source>
</evidence>
<dbReference type="PANTHER" id="PTHR15422">
    <property type="entry name" value="OS05G0565100 PROTEIN"/>
    <property type="match status" value="1"/>
</dbReference>
<accession>N6U258</accession>
<dbReference type="AlphaFoldDB" id="N6U258"/>
<comment type="cofactor">
    <cofactor evidence="1">
        <name>heme b</name>
        <dbReference type="ChEBI" id="CHEBI:60344"/>
    </cofactor>
</comment>
<dbReference type="HOGENOM" id="CLU_072399_3_0_1"/>
<sequence length="219" mass="24268">MSDNEIIPKNQRLFLITQGCFHILMGVFVASTVWLMAYNRDWGSMHTWHVFLSTIGFALLMAEAVAMQNPGNGFFLGYGKIARGFLHGVLMLLATTAVLAGVSIKIQDKALNNRSHFTTTHGIVGFVSYLLTMLSFLGGILLFFVKLVLRICNLRPIYLRKCHTFLGISAYALGIVSLCFGLRNYFSEASYHTNTGFIVILGTYTGLNLIGPVKNLFSP</sequence>
<dbReference type="Gene3D" id="1.20.120.1770">
    <property type="match status" value="1"/>
</dbReference>
<dbReference type="InterPro" id="IPR006593">
    <property type="entry name" value="Cyt_b561/ferric_Rdtase_TM"/>
</dbReference>
<keyword evidence="4" id="KW-0349">Heme</keyword>
<gene>
    <name evidence="12" type="ORF">YQE_08823</name>
</gene>
<name>N6U258_DENPD</name>
<evidence type="ECO:0000256" key="3">
    <source>
        <dbReference type="ARBA" id="ARBA00022448"/>
    </source>
</evidence>
<feature type="non-terminal residue" evidence="12">
    <location>
        <position position="1"/>
    </location>
</feature>
<keyword evidence="3" id="KW-0813">Transport</keyword>
<keyword evidence="10" id="KW-0472">Membrane</keyword>
<keyword evidence="9" id="KW-0408">Iron</keyword>
<evidence type="ECO:0000256" key="5">
    <source>
        <dbReference type="ARBA" id="ARBA00022692"/>
    </source>
</evidence>
<keyword evidence="7" id="KW-0249">Electron transport</keyword>
<evidence type="ECO:0000256" key="2">
    <source>
        <dbReference type="ARBA" id="ARBA00004141"/>
    </source>
</evidence>
<evidence type="ECO:0000256" key="6">
    <source>
        <dbReference type="ARBA" id="ARBA00022723"/>
    </source>
</evidence>
<dbReference type="EC" id="7.2.1.3" evidence="11"/>